<proteinExistence type="predicted"/>
<name>A0ABN7AJB6_9HEMI</name>
<reference evidence="2 3" key="1">
    <citation type="submission" date="2023-09" db="EMBL/GenBank/DDBJ databases">
        <title>Nesidiocoris tenuis whole genome shotgun sequence.</title>
        <authorList>
            <person name="Shibata T."/>
            <person name="Shimoda M."/>
            <person name="Kobayashi T."/>
            <person name="Uehara T."/>
        </authorList>
    </citation>
    <scope>NUCLEOTIDE SEQUENCE [LARGE SCALE GENOMIC DNA]</scope>
    <source>
        <strain evidence="2 3">Japan</strain>
    </source>
</reference>
<accession>A0ABN7AJB6</accession>
<feature type="compositionally biased region" description="Pro residues" evidence="1">
    <location>
        <begin position="123"/>
        <end position="135"/>
    </location>
</feature>
<sequence length="153" mass="17095">MHTGTRSGLAASTASQLVARPKSRPTRLIFLLMPNRRRHPVYRDECRVVSPGVGLCGGRALPPQGVAFNRKSLRSRGIILMKALIVYPHPTKPPPFACFTTVGSCSPRVYNEIIQTYPHPRRPPFAPTSSPPFGPDPLNNLRHISKQRIKRKR</sequence>
<evidence type="ECO:0000313" key="2">
    <source>
        <dbReference type="EMBL" id="BES90976.1"/>
    </source>
</evidence>
<feature type="region of interest" description="Disordered" evidence="1">
    <location>
        <begin position="120"/>
        <end position="153"/>
    </location>
</feature>
<dbReference type="EMBL" id="AP028910">
    <property type="protein sequence ID" value="BES90976.1"/>
    <property type="molecule type" value="Genomic_DNA"/>
</dbReference>
<evidence type="ECO:0000256" key="1">
    <source>
        <dbReference type="SAM" id="MobiDB-lite"/>
    </source>
</evidence>
<feature type="compositionally biased region" description="Basic residues" evidence="1">
    <location>
        <begin position="143"/>
        <end position="153"/>
    </location>
</feature>
<protein>
    <submittedName>
        <fullName evidence="2">Uncharacterized protein</fullName>
    </submittedName>
</protein>
<dbReference type="Proteomes" id="UP001307889">
    <property type="component" value="Chromosome 2"/>
</dbReference>
<organism evidence="2 3">
    <name type="scientific">Nesidiocoris tenuis</name>
    <dbReference type="NCBI Taxonomy" id="355587"/>
    <lineage>
        <taxon>Eukaryota</taxon>
        <taxon>Metazoa</taxon>
        <taxon>Ecdysozoa</taxon>
        <taxon>Arthropoda</taxon>
        <taxon>Hexapoda</taxon>
        <taxon>Insecta</taxon>
        <taxon>Pterygota</taxon>
        <taxon>Neoptera</taxon>
        <taxon>Paraneoptera</taxon>
        <taxon>Hemiptera</taxon>
        <taxon>Heteroptera</taxon>
        <taxon>Panheteroptera</taxon>
        <taxon>Cimicomorpha</taxon>
        <taxon>Miridae</taxon>
        <taxon>Dicyphina</taxon>
        <taxon>Nesidiocoris</taxon>
    </lineage>
</organism>
<gene>
    <name evidence="2" type="ORF">NTJ_03784</name>
</gene>
<evidence type="ECO:0000313" key="3">
    <source>
        <dbReference type="Proteomes" id="UP001307889"/>
    </source>
</evidence>
<keyword evidence="3" id="KW-1185">Reference proteome</keyword>